<dbReference type="AlphaFoldDB" id="A0A6A6B2X6"/>
<protein>
    <recommendedName>
        <fullName evidence="1">ABM domain-containing protein</fullName>
    </recommendedName>
</protein>
<dbReference type="GO" id="GO:0003824">
    <property type="term" value="F:catalytic activity"/>
    <property type="evidence" value="ECO:0007669"/>
    <property type="project" value="TreeGrafter"/>
</dbReference>
<proteinExistence type="predicted"/>
<reference evidence="2" key="1">
    <citation type="journal article" date="2020" name="Stud. Mycol.">
        <title>101 Dothideomycetes genomes: a test case for predicting lifestyles and emergence of pathogens.</title>
        <authorList>
            <person name="Haridas S."/>
            <person name="Albert R."/>
            <person name="Binder M."/>
            <person name="Bloem J."/>
            <person name="Labutti K."/>
            <person name="Salamov A."/>
            <person name="Andreopoulos B."/>
            <person name="Baker S."/>
            <person name="Barry K."/>
            <person name="Bills G."/>
            <person name="Bluhm B."/>
            <person name="Cannon C."/>
            <person name="Castanera R."/>
            <person name="Culley D."/>
            <person name="Daum C."/>
            <person name="Ezra D."/>
            <person name="Gonzalez J."/>
            <person name="Henrissat B."/>
            <person name="Kuo A."/>
            <person name="Liang C."/>
            <person name="Lipzen A."/>
            <person name="Lutzoni F."/>
            <person name="Magnuson J."/>
            <person name="Mondo S."/>
            <person name="Nolan M."/>
            <person name="Ohm R."/>
            <person name="Pangilinan J."/>
            <person name="Park H.-J."/>
            <person name="Ramirez L."/>
            <person name="Alfaro M."/>
            <person name="Sun H."/>
            <person name="Tritt A."/>
            <person name="Yoshinaga Y."/>
            <person name="Zwiers L.-H."/>
            <person name="Turgeon B."/>
            <person name="Goodwin S."/>
            <person name="Spatafora J."/>
            <person name="Crous P."/>
            <person name="Grigoriev I."/>
        </authorList>
    </citation>
    <scope>NUCLEOTIDE SEQUENCE</scope>
    <source>
        <strain evidence="2">CBS 121167</strain>
    </source>
</reference>
<evidence type="ECO:0000313" key="2">
    <source>
        <dbReference type="EMBL" id="KAF2137733.1"/>
    </source>
</evidence>
<keyword evidence="3" id="KW-1185">Reference proteome</keyword>
<dbReference type="EMBL" id="ML995500">
    <property type="protein sequence ID" value="KAF2137733.1"/>
    <property type="molecule type" value="Genomic_DNA"/>
</dbReference>
<dbReference type="InterPro" id="IPR011008">
    <property type="entry name" value="Dimeric_a/b-barrel"/>
</dbReference>
<dbReference type="Pfam" id="PF03992">
    <property type="entry name" value="ABM"/>
    <property type="match status" value="1"/>
</dbReference>
<evidence type="ECO:0000259" key="1">
    <source>
        <dbReference type="Pfam" id="PF03992"/>
    </source>
</evidence>
<accession>A0A6A6B2X6</accession>
<gene>
    <name evidence="2" type="ORF">K452DRAFT_312113</name>
</gene>
<evidence type="ECO:0000313" key="3">
    <source>
        <dbReference type="Proteomes" id="UP000799438"/>
    </source>
</evidence>
<dbReference type="GeneID" id="54301019"/>
<feature type="domain" description="ABM" evidence="1">
    <location>
        <begin position="8"/>
        <end position="79"/>
    </location>
</feature>
<dbReference type="PANTHER" id="PTHR33336:SF3">
    <property type="entry name" value="ABM DOMAIN-CONTAINING PROTEIN"/>
    <property type="match status" value="1"/>
</dbReference>
<organism evidence="2 3">
    <name type="scientific">Aplosporella prunicola CBS 121167</name>
    <dbReference type="NCBI Taxonomy" id="1176127"/>
    <lineage>
        <taxon>Eukaryota</taxon>
        <taxon>Fungi</taxon>
        <taxon>Dikarya</taxon>
        <taxon>Ascomycota</taxon>
        <taxon>Pezizomycotina</taxon>
        <taxon>Dothideomycetes</taxon>
        <taxon>Dothideomycetes incertae sedis</taxon>
        <taxon>Botryosphaeriales</taxon>
        <taxon>Aplosporellaceae</taxon>
        <taxon>Aplosporella</taxon>
    </lineage>
</organism>
<dbReference type="PANTHER" id="PTHR33336">
    <property type="entry name" value="QUINOL MONOOXYGENASE YGIN-RELATED"/>
    <property type="match status" value="1"/>
</dbReference>
<dbReference type="Gene3D" id="3.30.70.100">
    <property type="match status" value="1"/>
</dbReference>
<dbReference type="InterPro" id="IPR050744">
    <property type="entry name" value="AI-2_Isomerase_LsrG"/>
</dbReference>
<name>A0A6A6B2X6_9PEZI</name>
<dbReference type="RefSeq" id="XP_033393448.1">
    <property type="nucleotide sequence ID" value="XM_033543522.1"/>
</dbReference>
<sequence>MEYSGPSVSVQIKITIDPSNNDAFLKALKPVFDRIVEEPANTFFEVFQDARQPGVFKLIENWNASTEDVMKHPQTKDYLKLYFAATQPMHTKPLEVEVFNRMPGNELVSFRKDCYPGRE</sequence>
<dbReference type="OrthoDB" id="4126315at2759"/>
<dbReference type="SUPFAM" id="SSF54909">
    <property type="entry name" value="Dimeric alpha+beta barrel"/>
    <property type="match status" value="1"/>
</dbReference>
<dbReference type="Proteomes" id="UP000799438">
    <property type="component" value="Unassembled WGS sequence"/>
</dbReference>
<dbReference type="InterPro" id="IPR007138">
    <property type="entry name" value="ABM_dom"/>
</dbReference>